<dbReference type="SUPFAM" id="SSF51569">
    <property type="entry name" value="Aldolase"/>
    <property type="match status" value="1"/>
</dbReference>
<feature type="compositionally biased region" description="Pro residues" evidence="23">
    <location>
        <begin position="550"/>
        <end position="561"/>
    </location>
</feature>
<evidence type="ECO:0000256" key="3">
    <source>
        <dbReference type="ARBA" id="ARBA00004694"/>
    </source>
</evidence>
<keyword evidence="7" id="KW-0328">Glycosyltransferase</keyword>
<dbReference type="InterPro" id="IPR030656">
    <property type="entry name" value="ALAD_AS"/>
</dbReference>
<evidence type="ECO:0000256" key="16">
    <source>
        <dbReference type="ARBA" id="ARBA00023316"/>
    </source>
</evidence>
<dbReference type="Proteomes" id="UP000308199">
    <property type="component" value="Unassembled WGS sequence"/>
</dbReference>
<evidence type="ECO:0000313" key="27">
    <source>
        <dbReference type="Proteomes" id="UP000308199"/>
    </source>
</evidence>
<evidence type="ECO:0000256" key="20">
    <source>
        <dbReference type="ARBA" id="ARBA00048014"/>
    </source>
</evidence>
<comment type="function">
    <text evidence="17">Polymerizes chitin, a structural polymer of the cell wall and septum, by transferring the sugar moiety of UDP-GlcNAc to the non-reducing end of the growing chitin polymer.</text>
</comment>
<dbReference type="GO" id="GO:0071555">
    <property type="term" value="P:cell wall organization"/>
    <property type="evidence" value="ECO:0007669"/>
    <property type="project" value="UniProtKB-KW"/>
</dbReference>
<feature type="transmembrane region" description="Helical" evidence="24">
    <location>
        <begin position="1475"/>
        <end position="1492"/>
    </location>
</feature>
<organism evidence="26 27">
    <name type="scientific">Phellinidium pouzarii</name>
    <dbReference type="NCBI Taxonomy" id="167371"/>
    <lineage>
        <taxon>Eukaryota</taxon>
        <taxon>Fungi</taxon>
        <taxon>Dikarya</taxon>
        <taxon>Basidiomycota</taxon>
        <taxon>Agaricomycotina</taxon>
        <taxon>Agaricomycetes</taxon>
        <taxon>Hymenochaetales</taxon>
        <taxon>Hymenochaetaceae</taxon>
        <taxon>Phellinidium</taxon>
    </lineage>
</organism>
<evidence type="ECO:0000256" key="8">
    <source>
        <dbReference type="ARBA" id="ARBA00022692"/>
    </source>
</evidence>
<dbReference type="PANTHER" id="PTHR22914:SF38">
    <property type="entry name" value="CHITIN SYNTHASE 2"/>
    <property type="match status" value="1"/>
</dbReference>
<comment type="subcellular location">
    <subcellularLocation>
        <location evidence="2">Membrane</location>
        <topology evidence="2">Multi-pass membrane protein</topology>
    </subcellularLocation>
</comment>
<dbReference type="SMART" id="SM01004">
    <property type="entry name" value="ALAD"/>
    <property type="match status" value="1"/>
</dbReference>
<comment type="pathway">
    <text evidence="3">Porphyrin-containing compound metabolism; protoporphyrin-IX biosynthesis; coproporphyrinogen-III from 5-aminolevulinate: step 1/4.</text>
</comment>
<evidence type="ECO:0000256" key="23">
    <source>
        <dbReference type="SAM" id="MobiDB-lite"/>
    </source>
</evidence>
<evidence type="ECO:0000313" key="26">
    <source>
        <dbReference type="EMBL" id="THH09116.1"/>
    </source>
</evidence>
<dbReference type="NCBIfam" id="NF006762">
    <property type="entry name" value="PRK09283.1"/>
    <property type="match status" value="1"/>
</dbReference>
<dbReference type="InterPro" id="IPR013785">
    <property type="entry name" value="Aldolase_TIM"/>
</dbReference>
<evidence type="ECO:0000256" key="21">
    <source>
        <dbReference type="RuleBase" id="RU000515"/>
    </source>
</evidence>
<feature type="compositionally biased region" description="Polar residues" evidence="23">
    <location>
        <begin position="467"/>
        <end position="484"/>
    </location>
</feature>
<dbReference type="EC" id="4.2.1.24" evidence="21"/>
<feature type="transmembrane region" description="Helical" evidence="24">
    <location>
        <begin position="1273"/>
        <end position="1297"/>
    </location>
</feature>
<dbReference type="PROSITE" id="PS00169">
    <property type="entry name" value="D_ALA_DEHYDRATASE"/>
    <property type="match status" value="1"/>
</dbReference>
<feature type="transmembrane region" description="Helical" evidence="24">
    <location>
        <begin position="1338"/>
        <end position="1355"/>
    </location>
</feature>
<keyword evidence="14 21" id="KW-0456">Lyase</keyword>
<feature type="region of interest" description="Disordered" evidence="23">
    <location>
        <begin position="702"/>
        <end position="721"/>
    </location>
</feature>
<protein>
    <recommendedName>
        <fullName evidence="6 21">Delta-aminolevulinic acid dehydratase</fullName>
        <ecNumber evidence="21">4.2.1.24</ecNumber>
    </recommendedName>
</protein>
<dbReference type="Gene3D" id="3.20.20.70">
    <property type="entry name" value="Aldolase class I"/>
    <property type="match status" value="1"/>
</dbReference>
<feature type="compositionally biased region" description="Basic and acidic residues" evidence="23">
    <location>
        <begin position="710"/>
        <end position="721"/>
    </location>
</feature>
<dbReference type="GO" id="GO:0006782">
    <property type="term" value="P:protoporphyrinogen IX biosynthetic process"/>
    <property type="evidence" value="ECO:0007669"/>
    <property type="project" value="UniProtKB-UniPathway"/>
</dbReference>
<dbReference type="GO" id="GO:0006031">
    <property type="term" value="P:chitin biosynthetic process"/>
    <property type="evidence" value="ECO:0007669"/>
    <property type="project" value="TreeGrafter"/>
</dbReference>
<evidence type="ECO:0000256" key="9">
    <source>
        <dbReference type="ARBA" id="ARBA00022723"/>
    </source>
</evidence>
<gene>
    <name evidence="26" type="ORF">EW145_g2224</name>
</gene>
<keyword evidence="11 24" id="KW-1133">Transmembrane helix</keyword>
<dbReference type="InterPro" id="IPR004835">
    <property type="entry name" value="Chitin_synth"/>
</dbReference>
<comment type="subunit">
    <text evidence="5 21">Homooctamer.</text>
</comment>
<keyword evidence="12" id="KW-0350">Heme biosynthesis</keyword>
<name>A0A4S4LBK8_9AGAM</name>
<keyword evidence="9" id="KW-0479">Metal-binding</keyword>
<feature type="region of interest" description="Disordered" evidence="23">
    <location>
        <begin position="754"/>
        <end position="774"/>
    </location>
</feature>
<evidence type="ECO:0000256" key="19">
    <source>
        <dbReference type="ARBA" id="ARBA00047651"/>
    </source>
</evidence>
<comment type="cofactor">
    <cofactor evidence="1">
        <name>Zn(2+)</name>
        <dbReference type="ChEBI" id="CHEBI:29105"/>
    </cofactor>
</comment>
<dbReference type="SUPFAM" id="SSF53448">
    <property type="entry name" value="Nucleotide-diphospho-sugar transferases"/>
    <property type="match status" value="1"/>
</dbReference>
<dbReference type="PRINTS" id="PR00144">
    <property type="entry name" value="DALDHYDRTASE"/>
</dbReference>
<feature type="transmembrane region" description="Helical" evidence="24">
    <location>
        <begin position="1441"/>
        <end position="1463"/>
    </location>
</feature>
<evidence type="ECO:0000256" key="4">
    <source>
        <dbReference type="ARBA" id="ARBA00008055"/>
    </source>
</evidence>
<dbReference type="InterPro" id="IPR029044">
    <property type="entry name" value="Nucleotide-diphossugar_trans"/>
</dbReference>
<feature type="region of interest" description="Disordered" evidence="23">
    <location>
        <begin position="546"/>
        <end position="651"/>
    </location>
</feature>
<feature type="region of interest" description="Disordered" evidence="23">
    <location>
        <begin position="437"/>
        <end position="503"/>
    </location>
</feature>
<comment type="caution">
    <text evidence="26">The sequence shown here is derived from an EMBL/GenBank/DDBJ whole genome shotgun (WGS) entry which is preliminary data.</text>
</comment>
<dbReference type="Pfam" id="PF00490">
    <property type="entry name" value="ALAD"/>
    <property type="match status" value="1"/>
</dbReference>
<evidence type="ECO:0000256" key="10">
    <source>
        <dbReference type="ARBA" id="ARBA00022833"/>
    </source>
</evidence>
<feature type="compositionally biased region" description="Polar residues" evidence="23">
    <location>
        <begin position="437"/>
        <end position="446"/>
    </location>
</feature>
<keyword evidence="7" id="KW-0808">Transferase</keyword>
<dbReference type="UniPathway" id="UPA00251">
    <property type="reaction ID" value="UER00318"/>
</dbReference>
<dbReference type="GO" id="GO:0071944">
    <property type="term" value="C:cell periphery"/>
    <property type="evidence" value="ECO:0007669"/>
    <property type="project" value="TreeGrafter"/>
</dbReference>
<evidence type="ECO:0000256" key="5">
    <source>
        <dbReference type="ARBA" id="ARBA00011823"/>
    </source>
</evidence>
<keyword evidence="16" id="KW-0961">Cell wall biogenesis/degradation</keyword>
<keyword evidence="10" id="KW-0862">Zinc</keyword>
<feature type="compositionally biased region" description="Polar residues" evidence="23">
    <location>
        <begin position="592"/>
        <end position="623"/>
    </location>
</feature>
<keyword evidence="13 24" id="KW-0472">Membrane</keyword>
<dbReference type="GO" id="GO:0016020">
    <property type="term" value="C:membrane"/>
    <property type="evidence" value="ECO:0007669"/>
    <property type="project" value="UniProtKB-SubCell"/>
</dbReference>
<dbReference type="Pfam" id="PF08407">
    <property type="entry name" value="Chitin_synth_1N"/>
    <property type="match status" value="1"/>
</dbReference>
<comment type="function">
    <text evidence="18">Catalyzes an early step in the biosynthesis of tetrapyrroles. Binds two molecules of 5-aminolevulinate per subunit, each at a distinct site, and catalyzes their condensation to form porphobilinogen.</text>
</comment>
<feature type="compositionally biased region" description="Polar residues" evidence="23">
    <location>
        <begin position="402"/>
        <end position="421"/>
    </location>
</feature>
<dbReference type="Pfam" id="PF01644">
    <property type="entry name" value="Chitin_synth_1"/>
    <property type="match status" value="1"/>
</dbReference>
<evidence type="ECO:0000256" key="22">
    <source>
        <dbReference type="RuleBase" id="RU004161"/>
    </source>
</evidence>
<evidence type="ECO:0000256" key="12">
    <source>
        <dbReference type="ARBA" id="ARBA00023133"/>
    </source>
</evidence>
<comment type="catalytic activity">
    <reaction evidence="20">
        <text>[(1-&gt;4)-N-acetyl-beta-D-glucosaminyl](n) + UDP-N-acetyl-alpha-D-glucosamine = [(1-&gt;4)-N-acetyl-beta-D-glucosaminyl](n+1) + UDP + H(+)</text>
        <dbReference type="Rhea" id="RHEA:16637"/>
        <dbReference type="Rhea" id="RHEA-COMP:9593"/>
        <dbReference type="Rhea" id="RHEA-COMP:9595"/>
        <dbReference type="ChEBI" id="CHEBI:15378"/>
        <dbReference type="ChEBI" id="CHEBI:17029"/>
        <dbReference type="ChEBI" id="CHEBI:57705"/>
        <dbReference type="ChEBI" id="CHEBI:58223"/>
        <dbReference type="EC" id="2.4.1.16"/>
    </reaction>
</comment>
<evidence type="ECO:0000256" key="18">
    <source>
        <dbReference type="ARBA" id="ARBA00025628"/>
    </source>
</evidence>
<keyword evidence="15 21" id="KW-0627">Porphyrin biosynthesis</keyword>
<sequence length="1493" mass="165520">MDISSILQGGYQHPLSRSWQGRRQLTKSMLMYPIFITDEPDASVEIKTLPGQRRWGVNKIEEFLGPLVKKGLKSVILFGVPLTCEKDGRGTPADDVEGPVIQAIKKIRTLFPELYIATDVCLCEYTSHGHCGLLHADGTIDTAPSVARIAEVAVNYAKAGAHCVAPSDMMDGRIKAIKRGLMDAGLGNKCTLMSYSAKFASSLYGPFREAAGSAPSFGDRKCYQLPPTAKGLARRAIQRDTAEGADIIMVKPALPYLDIIADAALLAPDHPLACYQVSGEYAMVCAGADAGVYELKTMAFESVESMIRAGAYSLLRASEGRYVDIDLLHASVLGLAGGLRPRLGLEGESYRVKKKKLYFSSAIIRDLLLSNLANDNMQRKPVPNLGKGPSPANDNRHDNNDPTKQTSQVRSGYAPSAQNEPSQITFEDIENAISNMQDGYSANGEGSLSVRAGSAQPAFPPAAPTAVGTQSTRPPSVSSETLLGTEQDGPRHEGKLVGYGPPTLPAINSEEVFDWGDLDRQPAPNPFVDNAEVVPLKSHAVSHAQGYVQPPLPVPPQPVVTPDPKDSYSRTQTPYGGYSEYGTAYSRPASAYPSTRPVSTVNPSTRPVSTVYSSYTPDSQTHISPERPSSYAHTQSSSSQGHHSPEQGLPTHYNAQGELIVDHYGRDAEAYASALDLHSRRQARSRSVTPMGNEEYMAVDDDSMDYSTTDGHDQDPEKEGYGYEDEEFDYEKGGYGYSEFAPKVQFLDPKLTQRTPASMYPDTPVTTQHYGPAPAGRVMRRHKQKKRVQLTNGNLVIDLNVPTKLVLPLRREPEMMKTRYTAVTCDPDDFERNNFFLRQNEYGRTTEMFIVITMYNEDEVLFCRTLHGVMRNIGHLCTRKNSQTWGQDAWKKIVVCIVADGRKKIHPRILDCLTALGVYQHGDFMKNMINNKPVTGHLFEYTTSFGLDENLHFRYPDKGIVPAQILFYLKEKNQKKINSHRWFFNAFAPLLKPNVCVLIDVGTRPGRKSLYHLWKTFDLNSNVGGACGEIAAYKGRHWRALINPLVASQNFEYKISNILDKPTESLFGYISVLPGAFSAYRYIALQNNKMGVGPLASYFKGEVLHGRETDIFTSNMYLAEDRILCFELIAKENSDWVLRYVKSAVGETDVPDALPEFISQRRRWLNGSFFASVYSVAHVAQILRSGHSTGRKVMLMIETFYNVINLIFSWFSLGNFYLFFIIVTSSIENPAFGLSGISYVNTVIQYIYASLVVACFLFSMGNKPKASPWKYKLSSIFFAILNIYALVCAVVCAIQASHRGGKAYSVMLFSVVITYGVYAISSLLALDPWHMLTSFLPYMLLSPTYVNVLNIYAFSNLDDISWGTKQDKDVDTDLGAVIQNSQSQVDVEILTEPSDVNEMYDETLSNLRTRKPVATRNNASSEVEKEQQAKDYYANVRTNVLLSWVLSNVIYQGVLLVAILSVGDPSTTFSSRITNIIRFGGSTLYMLAYILMG</sequence>
<feature type="transmembrane region" description="Helical" evidence="24">
    <location>
        <begin position="1203"/>
        <end position="1223"/>
    </location>
</feature>
<evidence type="ECO:0000256" key="14">
    <source>
        <dbReference type="ARBA" id="ARBA00023239"/>
    </source>
</evidence>
<dbReference type="CDD" id="cd04824">
    <property type="entry name" value="eu_ALAD_PBGS_cysteine_rich"/>
    <property type="match status" value="1"/>
</dbReference>
<feature type="region of interest" description="Disordered" evidence="23">
    <location>
        <begin position="378"/>
        <end position="421"/>
    </location>
</feature>
<dbReference type="GO" id="GO:0004655">
    <property type="term" value="F:porphobilinogen synthase activity"/>
    <property type="evidence" value="ECO:0007669"/>
    <property type="project" value="UniProtKB-EC"/>
</dbReference>
<dbReference type="GO" id="GO:0004100">
    <property type="term" value="F:chitin synthase activity"/>
    <property type="evidence" value="ECO:0007669"/>
    <property type="project" value="UniProtKB-EC"/>
</dbReference>
<dbReference type="EMBL" id="SGPK01000074">
    <property type="protein sequence ID" value="THH09116.1"/>
    <property type="molecule type" value="Genomic_DNA"/>
</dbReference>
<evidence type="ECO:0000256" key="24">
    <source>
        <dbReference type="SAM" id="Phobius"/>
    </source>
</evidence>
<proteinExistence type="inferred from homology"/>
<dbReference type="GO" id="GO:0030428">
    <property type="term" value="C:cell septum"/>
    <property type="evidence" value="ECO:0007669"/>
    <property type="project" value="TreeGrafter"/>
</dbReference>
<dbReference type="InterPro" id="IPR001731">
    <property type="entry name" value="ALAD"/>
</dbReference>
<dbReference type="InterPro" id="IPR013616">
    <property type="entry name" value="Chitin_synth_N"/>
</dbReference>
<keyword evidence="8 24" id="KW-0812">Transmembrane</keyword>
<dbReference type="OrthoDB" id="26569at2759"/>
<feature type="domain" description="Chitin synthase N-terminal" evidence="25">
    <location>
        <begin position="783"/>
        <end position="847"/>
    </location>
</feature>
<dbReference type="FunFam" id="3.20.20.70:FF:000048">
    <property type="entry name" value="Delta-aminolevulinic acid dehydratase"/>
    <property type="match status" value="1"/>
</dbReference>
<evidence type="ECO:0000256" key="15">
    <source>
        <dbReference type="ARBA" id="ARBA00023244"/>
    </source>
</evidence>
<evidence type="ECO:0000259" key="25">
    <source>
        <dbReference type="Pfam" id="PF08407"/>
    </source>
</evidence>
<feature type="transmembrane region" description="Helical" evidence="24">
    <location>
        <begin position="1243"/>
        <end position="1261"/>
    </location>
</feature>
<evidence type="ECO:0000256" key="6">
    <source>
        <dbReference type="ARBA" id="ARBA00020771"/>
    </source>
</evidence>
<dbReference type="GO" id="GO:0046872">
    <property type="term" value="F:metal ion binding"/>
    <property type="evidence" value="ECO:0007669"/>
    <property type="project" value="UniProtKB-KW"/>
</dbReference>
<evidence type="ECO:0000256" key="13">
    <source>
        <dbReference type="ARBA" id="ARBA00023136"/>
    </source>
</evidence>
<evidence type="ECO:0000256" key="7">
    <source>
        <dbReference type="ARBA" id="ARBA00022676"/>
    </source>
</evidence>
<comment type="catalytic activity">
    <reaction evidence="19 21">
        <text>2 5-aminolevulinate = porphobilinogen + 2 H2O + H(+)</text>
        <dbReference type="Rhea" id="RHEA:24064"/>
        <dbReference type="ChEBI" id="CHEBI:15377"/>
        <dbReference type="ChEBI" id="CHEBI:15378"/>
        <dbReference type="ChEBI" id="CHEBI:58126"/>
        <dbReference type="ChEBI" id="CHEBI:356416"/>
        <dbReference type="EC" id="4.2.1.24"/>
    </reaction>
</comment>
<feature type="transmembrane region" description="Helical" evidence="24">
    <location>
        <begin position="1303"/>
        <end position="1326"/>
    </location>
</feature>
<keyword evidence="27" id="KW-1185">Reference proteome</keyword>
<evidence type="ECO:0000256" key="11">
    <source>
        <dbReference type="ARBA" id="ARBA00022989"/>
    </source>
</evidence>
<dbReference type="CDD" id="cd04190">
    <property type="entry name" value="Chitin_synth_C"/>
    <property type="match status" value="1"/>
</dbReference>
<comment type="similarity">
    <text evidence="4 22">Belongs to the ALAD family.</text>
</comment>
<accession>A0A4S4LBK8</accession>
<evidence type="ECO:0000256" key="1">
    <source>
        <dbReference type="ARBA" id="ARBA00001947"/>
    </source>
</evidence>
<evidence type="ECO:0000256" key="2">
    <source>
        <dbReference type="ARBA" id="ARBA00004141"/>
    </source>
</evidence>
<feature type="compositionally biased region" description="Low complexity" evidence="23">
    <location>
        <begin position="629"/>
        <end position="642"/>
    </location>
</feature>
<reference evidence="26 27" key="1">
    <citation type="submission" date="2019-02" db="EMBL/GenBank/DDBJ databases">
        <title>Genome sequencing of the rare red list fungi Phellinidium pouzarii.</title>
        <authorList>
            <person name="Buettner E."/>
            <person name="Kellner H."/>
        </authorList>
    </citation>
    <scope>NUCLEOTIDE SEQUENCE [LARGE SCALE GENOMIC DNA]</scope>
    <source>
        <strain evidence="26 27">DSM 108285</strain>
    </source>
</reference>
<dbReference type="PANTHER" id="PTHR22914">
    <property type="entry name" value="CHITIN SYNTHASE"/>
    <property type="match status" value="1"/>
</dbReference>
<evidence type="ECO:0000256" key="17">
    <source>
        <dbReference type="ARBA" id="ARBA00024009"/>
    </source>
</evidence>